<dbReference type="EMBL" id="JAHWGI010001089">
    <property type="protein sequence ID" value="KAK3922344.1"/>
    <property type="molecule type" value="Genomic_DNA"/>
</dbReference>
<reference evidence="3" key="1">
    <citation type="submission" date="2021-07" db="EMBL/GenBank/DDBJ databases">
        <authorList>
            <person name="Catto M.A."/>
            <person name="Jacobson A."/>
            <person name="Kennedy G."/>
            <person name="Labadie P."/>
            <person name="Hunt B.G."/>
            <person name="Srinivasan R."/>
        </authorList>
    </citation>
    <scope>NUCLEOTIDE SEQUENCE</scope>
    <source>
        <strain evidence="3">PL_HMW_Pooled</strain>
        <tissue evidence="3">Head</tissue>
    </source>
</reference>
<proteinExistence type="predicted"/>
<keyword evidence="4" id="KW-1185">Reference proteome</keyword>
<protein>
    <submittedName>
        <fullName evidence="3">Cytochrome P450 CYP13A7</fullName>
    </submittedName>
</protein>
<accession>A0AAE1HJ79</accession>
<dbReference type="SMART" id="SM01114">
    <property type="entry name" value="CXC"/>
    <property type="match status" value="1"/>
</dbReference>
<feature type="domain" description="Tesmin/TSO1-like CXC" evidence="2">
    <location>
        <begin position="1435"/>
        <end position="1476"/>
    </location>
</feature>
<gene>
    <name evidence="3" type="ORF">KUF71_011813</name>
</gene>
<feature type="region of interest" description="Disordered" evidence="1">
    <location>
        <begin position="1476"/>
        <end position="1499"/>
    </location>
</feature>
<name>A0AAE1HJ79_9NEOP</name>
<evidence type="ECO:0000313" key="4">
    <source>
        <dbReference type="Proteomes" id="UP001219518"/>
    </source>
</evidence>
<sequence>MNLFRDPPRFQALLRRLREQEEQVADADATTAEPSPEVGRQTRSAGVGPLYLKDNICFLCKTADSPANLHLCSTKEVHRNITESAKKVGDTGLLALLATADVIALEAKYHLKCLSKLYNKARRLDTKGEESGGDVMCEGIAFSDLAAYIHRKAEEGKAMKWADLINMYQERLAQLLGVNKEDLPYVHSTRFKEKIQTHFPSIRADKEGRDILLRHVSTSVLHNIHDEDQDEDALAFQRFFKSLRRTVFENPSTFQGNLSREGQKQCVPPALLAALNLLMYGSTVTPSTPSTQPALSVAQLVMLNMQKKVPQGDIVRNRRELETPFPLFLGLSIYGRSRCRKAIDEMHKLGVSVSADRVMEVTSDLCHLVTERALEEKVLCPSNLQIGRFTIGAYDNIDHNPTSRTSKGSFHGTSISIFQTGNVAGSERILKTTYQDVAVKGRRSVPLLPDVYAEIEDYTLKSKEPDMPLRSLETSASIKASRGQLNFLKMETDWLNHVRELLDGEQGDNDLNVSWAAFYAAREDKGHLHATNALLPLFENSSEDVEMVRHGMKLVKDLVKHLNRGQVPVMCVDQPLYKLARLIQWNSPSDNELAESNFFVLLGPFHTEKAFLTVIGQFAEHSGWKSVMTSSSIMSETAAEAILKVYNVTKSRAAFQVTAAVLHSLLMDAYETTAENQTLEEWIQDCAAKYPTFMYWLTLLELILFTVKKQDRSTEPTTFSPSFFFTVLLLQFVKSLRLAMFPLYVDSFGEMLPWFFFFNHTHYARWGSVHYIDLIELPAKIPSLYTEFLKGKFVVHKSTRAMSGLGVDQAHEQNNRIVKEDGGAIGLTQNPAALRRWMLAGPEVTNLLREFRDETDDGEDLLSHHEQYKAFQLDFLAKCSSLKESFQTFSNPFLERVEHLLALDTRLFASKEGQDNLFNARKTGCNLVQTFVEQRLTSSQKKVFDRIPKNKCEFFSIESQEKQGIDKIKELKEDRELFAKLYLNTQTLNLDRNEFSGNITKLQIKRQKITNGSHCTFSVFRYENNPFPPALSVNGRLRGGDKHTLLEKLQKCVPKVDPPGTFSAIIFDGAAVVNYLPHSNCQTFKQYGSEFLGYVTSQAALFNATRVDVPFDQYFEGSTKASTRAARGIGGRRQVLPLATLPSNWHVFLRHSDNKKELFSLLATLLVQLQSTDRKLQVLTNVGDVIRGNAAAVSCLPGTSCAAMEEADGRIILHLVDMIKSGIQDVLIRTVDTDVVVLAISFYHQLKEIGLVSLWVKLGTGTHKKHFPAHAIAEALGNEKAVALRGFHAFTGCDEVSFMASKGKKKAWNTWSSFPEVTKAFSAISNPLKELPVNIFCLLERFTIRLYDAKTTEIDINVVRRDLYDGVKTLALIPTTKESLRQHSLRAAHISGHIWGQAHLSNPCPADPTKWGWKRTGQEVEPLWSTQPDVWEKCQLKKKCHCKKQCTASRCPCRVAGTTCKVECRCRGHCVKPPASVQEEPNLEDPDDPVLDEHGFPVA</sequence>
<organism evidence="3 4">
    <name type="scientific">Frankliniella fusca</name>
    <dbReference type="NCBI Taxonomy" id="407009"/>
    <lineage>
        <taxon>Eukaryota</taxon>
        <taxon>Metazoa</taxon>
        <taxon>Ecdysozoa</taxon>
        <taxon>Arthropoda</taxon>
        <taxon>Hexapoda</taxon>
        <taxon>Insecta</taxon>
        <taxon>Pterygota</taxon>
        <taxon>Neoptera</taxon>
        <taxon>Paraneoptera</taxon>
        <taxon>Thysanoptera</taxon>
        <taxon>Terebrantia</taxon>
        <taxon>Thripoidea</taxon>
        <taxon>Thripidae</taxon>
        <taxon>Frankliniella</taxon>
    </lineage>
</organism>
<dbReference type="PANTHER" id="PTHR47018:SF4">
    <property type="match status" value="1"/>
</dbReference>
<evidence type="ECO:0000259" key="2">
    <source>
        <dbReference type="SMART" id="SM01114"/>
    </source>
</evidence>
<evidence type="ECO:0000256" key="1">
    <source>
        <dbReference type="SAM" id="MobiDB-lite"/>
    </source>
</evidence>
<reference evidence="3" key="2">
    <citation type="journal article" date="2023" name="BMC Genomics">
        <title>Pest status, molecular evolution, and epigenetic factors derived from the genome assembly of Frankliniella fusca, a thysanopteran phytovirus vector.</title>
        <authorList>
            <person name="Catto M.A."/>
            <person name="Labadie P.E."/>
            <person name="Jacobson A.L."/>
            <person name="Kennedy G.G."/>
            <person name="Srinivasan R."/>
            <person name="Hunt B.G."/>
        </authorList>
    </citation>
    <scope>NUCLEOTIDE SEQUENCE</scope>
    <source>
        <strain evidence="3">PL_HMW_Pooled</strain>
    </source>
</reference>
<feature type="compositionally biased region" description="Acidic residues" evidence="1">
    <location>
        <begin position="1481"/>
        <end position="1490"/>
    </location>
</feature>
<dbReference type="Proteomes" id="UP001219518">
    <property type="component" value="Unassembled WGS sequence"/>
</dbReference>
<dbReference type="InterPro" id="IPR033467">
    <property type="entry name" value="Tesmin/TSO1-like_CXC"/>
</dbReference>
<evidence type="ECO:0000313" key="3">
    <source>
        <dbReference type="EMBL" id="KAK3922344.1"/>
    </source>
</evidence>
<feature type="region of interest" description="Disordered" evidence="1">
    <location>
        <begin position="23"/>
        <end position="43"/>
    </location>
</feature>
<comment type="caution">
    <text evidence="3">The sequence shown here is derived from an EMBL/GenBank/DDBJ whole genome shotgun (WGS) entry which is preliminary data.</text>
</comment>
<dbReference type="PANTHER" id="PTHR47018">
    <property type="entry name" value="CXC DOMAIN-CONTAINING PROTEIN-RELATED"/>
    <property type="match status" value="1"/>
</dbReference>